<gene>
    <name evidence="4" type="primary">CadN2_6</name>
    <name evidence="4" type="ORF">E2C01_053273</name>
</gene>
<dbReference type="InterPro" id="IPR000742">
    <property type="entry name" value="EGF"/>
</dbReference>
<dbReference type="OrthoDB" id="6252479at2759"/>
<comment type="caution">
    <text evidence="4">The sequence shown here is derived from an EMBL/GenBank/DDBJ whole genome shotgun (WGS) entry which is preliminary data.</text>
</comment>
<evidence type="ECO:0000313" key="4">
    <source>
        <dbReference type="EMBL" id="MPC59256.1"/>
    </source>
</evidence>
<evidence type="ECO:0000256" key="1">
    <source>
        <dbReference type="ARBA" id="ARBA00023157"/>
    </source>
</evidence>
<evidence type="ECO:0000259" key="3">
    <source>
        <dbReference type="PROSITE" id="PS50026"/>
    </source>
</evidence>
<dbReference type="SMART" id="SM00181">
    <property type="entry name" value="EGF"/>
    <property type="match status" value="1"/>
</dbReference>
<dbReference type="Gene3D" id="2.60.120.200">
    <property type="match status" value="1"/>
</dbReference>
<keyword evidence="5" id="KW-1185">Reference proteome</keyword>
<comment type="caution">
    <text evidence="2">Lacks conserved residue(s) required for the propagation of feature annotation.</text>
</comment>
<dbReference type="SUPFAM" id="SSF49899">
    <property type="entry name" value="Concanavalin A-like lectins/glucanases"/>
    <property type="match status" value="1"/>
</dbReference>
<dbReference type="EMBL" id="VSRR010016400">
    <property type="protein sequence ID" value="MPC59256.1"/>
    <property type="molecule type" value="Genomic_DNA"/>
</dbReference>
<feature type="disulfide bond" evidence="2">
    <location>
        <begin position="229"/>
        <end position="238"/>
    </location>
</feature>
<evidence type="ECO:0000313" key="5">
    <source>
        <dbReference type="Proteomes" id="UP000324222"/>
    </source>
</evidence>
<reference evidence="4 5" key="1">
    <citation type="submission" date="2019-05" db="EMBL/GenBank/DDBJ databases">
        <title>Another draft genome of Portunus trituberculatus and its Hox gene families provides insights of decapod evolution.</title>
        <authorList>
            <person name="Jeong J.-H."/>
            <person name="Song I."/>
            <person name="Kim S."/>
            <person name="Choi T."/>
            <person name="Kim D."/>
            <person name="Ryu S."/>
            <person name="Kim W."/>
        </authorList>
    </citation>
    <scope>NUCLEOTIDE SEQUENCE [LARGE SCALE GENOMIC DNA]</scope>
    <source>
        <tissue evidence="4">Muscle</tissue>
    </source>
</reference>
<dbReference type="CDD" id="cd00054">
    <property type="entry name" value="EGF_CA"/>
    <property type="match status" value="1"/>
</dbReference>
<dbReference type="Gene3D" id="2.10.25.10">
    <property type="entry name" value="Laminin"/>
    <property type="match status" value="1"/>
</dbReference>
<dbReference type="PROSITE" id="PS50026">
    <property type="entry name" value="EGF_3"/>
    <property type="match status" value="1"/>
</dbReference>
<proteinExistence type="predicted"/>
<accession>A0A5B7GP16</accession>
<dbReference type="Proteomes" id="UP000324222">
    <property type="component" value="Unassembled WGS sequence"/>
</dbReference>
<name>A0A5B7GP16_PORTR</name>
<feature type="domain" description="EGF-like" evidence="3">
    <location>
        <begin position="203"/>
        <end position="239"/>
    </location>
</feature>
<organism evidence="4 5">
    <name type="scientific">Portunus trituberculatus</name>
    <name type="common">Swimming crab</name>
    <name type="synonym">Neptunus trituberculatus</name>
    <dbReference type="NCBI Taxonomy" id="210409"/>
    <lineage>
        <taxon>Eukaryota</taxon>
        <taxon>Metazoa</taxon>
        <taxon>Ecdysozoa</taxon>
        <taxon>Arthropoda</taxon>
        <taxon>Crustacea</taxon>
        <taxon>Multicrustacea</taxon>
        <taxon>Malacostraca</taxon>
        <taxon>Eumalacostraca</taxon>
        <taxon>Eucarida</taxon>
        <taxon>Decapoda</taxon>
        <taxon>Pleocyemata</taxon>
        <taxon>Brachyura</taxon>
        <taxon>Eubrachyura</taxon>
        <taxon>Portunoidea</taxon>
        <taxon>Portunidae</taxon>
        <taxon>Portuninae</taxon>
        <taxon>Portunus</taxon>
    </lineage>
</organism>
<sequence length="301" mass="32558">MVIFRYQLSFWVSDAHHGQSNVEANVTVIVNSVSLDDLTCAVPVTVTSHPPGRLITPLKGSAQAPLEALRAAVQSVAKAGVEVVSVEADSDVGGTSGTRLWLTARSRHPLDQILLLHRKKISTQSSVTVMWVGVNMCVVPFASKRHPHDRMWVVDANTTALVTPRLQVPRSQCSCFPQASSLSRQRHKPVSLSGQPSVAAVTHIVSCHPNPCLNGGRCVLQARVSRCVCPEGTSGSICKQLSRHFTGNGWAWTAPLPSVNRAHISLEFLTLREEGLLLYAGPPDTPHLDVPLMQVISQKSL</sequence>
<dbReference type="Pfam" id="PF00008">
    <property type="entry name" value="EGF"/>
    <property type="match status" value="1"/>
</dbReference>
<dbReference type="AlphaFoldDB" id="A0A5B7GP16"/>
<keyword evidence="1 2" id="KW-1015">Disulfide bond</keyword>
<dbReference type="InterPro" id="IPR013320">
    <property type="entry name" value="ConA-like_dom_sf"/>
</dbReference>
<keyword evidence="2" id="KW-0245">EGF-like domain</keyword>
<dbReference type="PROSITE" id="PS00022">
    <property type="entry name" value="EGF_1"/>
    <property type="match status" value="1"/>
</dbReference>
<protein>
    <submittedName>
        <fullName evidence="4">Putative neural-cadherin 2</fullName>
    </submittedName>
</protein>
<evidence type="ECO:0000256" key="2">
    <source>
        <dbReference type="PROSITE-ProRule" id="PRU00076"/>
    </source>
</evidence>